<dbReference type="GeneID" id="8437190"/>
<dbReference type="InParanoid" id="C4JMW9"/>
<evidence type="ECO:0000313" key="2">
    <source>
        <dbReference type="Proteomes" id="UP000002058"/>
    </source>
</evidence>
<dbReference type="HOGENOM" id="CLU_783047_0_0_1"/>
<dbReference type="OMA" id="LETHCEA"/>
<gene>
    <name evidence="1" type="ORF">UREG_04177</name>
</gene>
<dbReference type="InterPro" id="IPR036047">
    <property type="entry name" value="F-box-like_dom_sf"/>
</dbReference>
<keyword evidence="2" id="KW-1185">Reference proteome</keyword>
<dbReference type="VEuPathDB" id="FungiDB:UREG_04177"/>
<dbReference type="KEGG" id="ure:UREG_04177"/>
<proteinExistence type="predicted"/>
<dbReference type="RefSeq" id="XP_002544660.1">
    <property type="nucleotide sequence ID" value="XM_002544614.1"/>
</dbReference>
<dbReference type="SUPFAM" id="SSF81383">
    <property type="entry name" value="F-box domain"/>
    <property type="match status" value="1"/>
</dbReference>
<protein>
    <recommendedName>
        <fullName evidence="3">F-box domain-containing protein</fullName>
    </recommendedName>
</protein>
<evidence type="ECO:0000313" key="1">
    <source>
        <dbReference type="EMBL" id="EEP79331.1"/>
    </source>
</evidence>
<sequence>MPSVSKQHRFFLDLADQCLLSLRRANHANSKKAHLLGLPLELLWEVTQYLPPASAKVLTYTCQKFYYSSSTWLAKSRLFPADCFEMLCLLERDRILSTFACGGCQRLHDCKEFPLNELRKPPFVRRCFVTVPVIDLCFSHSLCFRDALRANMVLRDSPQYARIGWESSEICCSTQNGTPSIELDHHLVVAHDQPGLGILTIFTVCNLAESNNLPQKHELAEALANHSNLSICSHIRLNDPKIVALYDRETILDEATQGRVAGRNWIFEDARDEELVTCEEEHCESFSHWVYIWDDPQQQQGSGRLQLLSFRDLGALEDPWDPRWVVHTPFRNRVKGN</sequence>
<dbReference type="EMBL" id="CH476616">
    <property type="protein sequence ID" value="EEP79331.1"/>
    <property type="molecule type" value="Genomic_DNA"/>
</dbReference>
<evidence type="ECO:0008006" key="3">
    <source>
        <dbReference type="Google" id="ProtNLM"/>
    </source>
</evidence>
<reference evidence="2" key="1">
    <citation type="journal article" date="2009" name="Genome Res.">
        <title>Comparative genomic analyses of the human fungal pathogens Coccidioides and their relatives.</title>
        <authorList>
            <person name="Sharpton T.J."/>
            <person name="Stajich J.E."/>
            <person name="Rounsley S.D."/>
            <person name="Gardner M.J."/>
            <person name="Wortman J.R."/>
            <person name="Jordar V.S."/>
            <person name="Maiti R."/>
            <person name="Kodira C.D."/>
            <person name="Neafsey D.E."/>
            <person name="Zeng Q."/>
            <person name="Hung C.-Y."/>
            <person name="McMahan C."/>
            <person name="Muszewska A."/>
            <person name="Grynberg M."/>
            <person name="Mandel M.A."/>
            <person name="Kellner E.M."/>
            <person name="Barker B.M."/>
            <person name="Galgiani J.N."/>
            <person name="Orbach M.J."/>
            <person name="Kirkland T.N."/>
            <person name="Cole G.T."/>
            <person name="Henn M.R."/>
            <person name="Birren B.W."/>
            <person name="Taylor J.W."/>
        </authorList>
    </citation>
    <scope>NUCLEOTIDE SEQUENCE [LARGE SCALE GENOMIC DNA]</scope>
    <source>
        <strain evidence="2">UAMH 1704</strain>
    </source>
</reference>
<dbReference type="eggNOG" id="ENOG502RPUR">
    <property type="taxonomic scope" value="Eukaryota"/>
</dbReference>
<accession>C4JMW9</accession>
<dbReference type="Proteomes" id="UP000002058">
    <property type="component" value="Unassembled WGS sequence"/>
</dbReference>
<name>C4JMW9_UNCRE</name>
<dbReference type="AlphaFoldDB" id="C4JMW9"/>
<dbReference type="OrthoDB" id="4195433at2759"/>
<organism evidence="1 2">
    <name type="scientific">Uncinocarpus reesii (strain UAMH 1704)</name>
    <dbReference type="NCBI Taxonomy" id="336963"/>
    <lineage>
        <taxon>Eukaryota</taxon>
        <taxon>Fungi</taxon>
        <taxon>Dikarya</taxon>
        <taxon>Ascomycota</taxon>
        <taxon>Pezizomycotina</taxon>
        <taxon>Eurotiomycetes</taxon>
        <taxon>Eurotiomycetidae</taxon>
        <taxon>Onygenales</taxon>
        <taxon>Onygenaceae</taxon>
        <taxon>Uncinocarpus</taxon>
    </lineage>
</organism>